<dbReference type="Proteomes" id="UP000032076">
    <property type="component" value="Unassembled WGS sequence"/>
</dbReference>
<evidence type="ECO:0000313" key="2">
    <source>
        <dbReference type="Proteomes" id="UP000032076"/>
    </source>
</evidence>
<organism evidence="1 2">
    <name type="scientific">Caldibacillus thermoamylovorans</name>
    <dbReference type="NCBI Taxonomy" id="35841"/>
    <lineage>
        <taxon>Bacteria</taxon>
        <taxon>Bacillati</taxon>
        <taxon>Bacillota</taxon>
        <taxon>Bacilli</taxon>
        <taxon>Bacillales</taxon>
        <taxon>Bacillaceae</taxon>
        <taxon>Caldibacillus</taxon>
    </lineage>
</organism>
<comment type="caution">
    <text evidence="1">The sequence shown here is derived from an EMBL/GenBank/DDBJ whole genome shotgun (WGS) entry which is preliminary data.</text>
</comment>
<proteinExistence type="predicted"/>
<protein>
    <submittedName>
        <fullName evidence="1">Uncharacterized protein</fullName>
    </submittedName>
</protein>
<dbReference type="AlphaFoldDB" id="A0A0D0EUY7"/>
<sequence length="42" mass="4633">MFEEIAKNGVRGRSNLTFYGKSGTPVFGPAKKHCPIHTGWGR</sequence>
<gene>
    <name evidence="1" type="ORF">B4167_0334</name>
</gene>
<name>A0A0D0EUY7_9BACI</name>
<reference evidence="1 2" key="1">
    <citation type="submission" date="2015-01" db="EMBL/GenBank/DDBJ databases">
        <title>Draft Genome Sequences of Four Bacillus thermoamylovorans Strains, Isolated From Food Products.</title>
        <authorList>
            <person name="Krawcyk A.O."/>
            <person name="Berendsen E.M."/>
            <person name="Eijlander R.T."/>
            <person name="de Jong A."/>
            <person name="Wells-Bennik M."/>
            <person name="Kuipers O.P."/>
        </authorList>
    </citation>
    <scope>NUCLEOTIDE SEQUENCE [LARGE SCALE GENOMIC DNA]</scope>
    <source>
        <strain evidence="1 2">B4167</strain>
    </source>
</reference>
<dbReference type="EMBL" id="JXLU01000105">
    <property type="protein sequence ID" value="KIO71919.1"/>
    <property type="molecule type" value="Genomic_DNA"/>
</dbReference>
<evidence type="ECO:0000313" key="1">
    <source>
        <dbReference type="EMBL" id="KIO71919.1"/>
    </source>
</evidence>
<accession>A0A0D0EUY7</accession>